<evidence type="ECO:0000256" key="4">
    <source>
        <dbReference type="ARBA" id="ARBA00010869"/>
    </source>
</evidence>
<protein>
    <recommendedName>
        <fullName evidence="12">L-threonine dehydratase</fullName>
        <ecNumber evidence="12">4.3.1.19</ecNumber>
    </recommendedName>
    <alternativeName>
        <fullName evidence="12">Threonine deaminase</fullName>
    </alternativeName>
</protein>
<dbReference type="InterPro" id="IPR045865">
    <property type="entry name" value="ACT-like_dom_sf"/>
</dbReference>
<evidence type="ECO:0000256" key="12">
    <source>
        <dbReference type="RuleBase" id="RU362012"/>
    </source>
</evidence>
<evidence type="ECO:0000256" key="8">
    <source>
        <dbReference type="ARBA" id="ARBA00022898"/>
    </source>
</evidence>
<dbReference type="PROSITE" id="PS51672">
    <property type="entry name" value="ACT_LIKE"/>
    <property type="match status" value="1"/>
</dbReference>
<comment type="pathway">
    <text evidence="3 12">Amino-acid biosynthesis; L-isoleucine biosynthesis; 2-oxobutanoate from L-threonine: step 1/1.</text>
</comment>
<dbReference type="GO" id="GO:0030170">
    <property type="term" value="F:pyridoxal phosphate binding"/>
    <property type="evidence" value="ECO:0007669"/>
    <property type="project" value="InterPro"/>
</dbReference>
<evidence type="ECO:0000256" key="9">
    <source>
        <dbReference type="ARBA" id="ARBA00023239"/>
    </source>
</evidence>
<evidence type="ECO:0000256" key="11">
    <source>
        <dbReference type="ARBA" id="ARBA00025527"/>
    </source>
</evidence>
<comment type="function">
    <text evidence="11 12">Catalyzes the anaerobic formation of alpha-ketobutyrate and ammonia from threonine in a two-step reaction. The first step involved a dehydration of threonine and a production of enamine intermediates (aminocrotonate), which tautomerizes to its imine form (iminobutyrate). Both intermediates are unstable and short-lived. The second step is the nonenzymatic hydrolysis of the enamine/imine intermediates to form 2-ketobutyrate and free ammonia. In the low water environment of the cell, the second step is accelerated by RidA.</text>
</comment>
<evidence type="ECO:0000256" key="3">
    <source>
        <dbReference type="ARBA" id="ARBA00004810"/>
    </source>
</evidence>
<dbReference type="InterPro" id="IPR000634">
    <property type="entry name" value="Ser/Thr_deHydtase_PyrdxlP-BS"/>
</dbReference>
<dbReference type="Gene3D" id="3.40.50.1100">
    <property type="match status" value="2"/>
</dbReference>
<evidence type="ECO:0000256" key="6">
    <source>
        <dbReference type="ARBA" id="ARBA00022605"/>
    </source>
</evidence>
<evidence type="ECO:0000256" key="10">
    <source>
        <dbReference type="ARBA" id="ARBA00023304"/>
    </source>
</evidence>
<evidence type="ECO:0000256" key="2">
    <source>
        <dbReference type="ARBA" id="ARBA00001933"/>
    </source>
</evidence>
<keyword evidence="10 12" id="KW-0100">Branched-chain amino acid biosynthesis</keyword>
<dbReference type="SUPFAM" id="SSF55021">
    <property type="entry name" value="ACT-like"/>
    <property type="match status" value="1"/>
</dbReference>
<proteinExistence type="inferred from homology"/>
<keyword evidence="6 12" id="KW-0028">Amino-acid biosynthesis</keyword>
<sequence>MSEEKYFPAVSDIEAAETVLGEILEPTPMMRNNNLSEKYQADVFLKREDLQIVRSYKIRGAYNKIRSLSPDILKYGIVCASAGNHAQGVAFSCNKLQIMGSIYMPTTTPKQKIEQVKMFGRDYIDIVLTGDTFDAANNAAIDYARKSGKTFIPPFDDPKIIEGQGTIGYEMTRQCKEPLDYVFIPIGGGGLASGVGAYLRQMWPEVKLIGVEPAGAACMKTAIDKGEIVELEHIDKFVDGAAVKKAGEYTYEICRQVLDDIIPVPEGAVCSTIIDMYNKSAIVVEPAGALSVAAMRFYADKIIGKKVGCIVSGSNNDITRMEEIREKSLLFEGLKHYFIVNFPQKSGAILSFVRDVIGPTDDLVYIQYIKKTNKEEGPALIGIEVSSKEDYHALINRMEAHHITYEYINENNKLFEILI</sequence>
<dbReference type="Gene3D" id="3.40.1020.10">
    <property type="entry name" value="Biosynthetic Threonine Deaminase, Domain 3"/>
    <property type="match status" value="1"/>
</dbReference>
<name>A0A9D9EDE8_9BACT</name>
<dbReference type="PROSITE" id="PS00165">
    <property type="entry name" value="DEHYDRATASE_SER_THR"/>
    <property type="match status" value="1"/>
</dbReference>
<dbReference type="InterPro" id="IPR050147">
    <property type="entry name" value="Ser/Thr_Dehydratase"/>
</dbReference>
<evidence type="ECO:0000313" key="14">
    <source>
        <dbReference type="EMBL" id="MBO8444803.1"/>
    </source>
</evidence>
<dbReference type="PANTHER" id="PTHR48078:SF11">
    <property type="entry name" value="THREONINE DEHYDRATASE, MITOCHONDRIAL"/>
    <property type="match status" value="1"/>
</dbReference>
<comment type="catalytic activity">
    <reaction evidence="1 12">
        <text>L-threonine = 2-oxobutanoate + NH4(+)</text>
        <dbReference type="Rhea" id="RHEA:22108"/>
        <dbReference type="ChEBI" id="CHEBI:16763"/>
        <dbReference type="ChEBI" id="CHEBI:28938"/>
        <dbReference type="ChEBI" id="CHEBI:57926"/>
        <dbReference type="EC" id="4.3.1.19"/>
    </reaction>
</comment>
<dbReference type="GO" id="GO:0006565">
    <property type="term" value="P:L-serine catabolic process"/>
    <property type="evidence" value="ECO:0007669"/>
    <property type="project" value="TreeGrafter"/>
</dbReference>
<reference evidence="14" key="1">
    <citation type="submission" date="2020-10" db="EMBL/GenBank/DDBJ databases">
        <authorList>
            <person name="Gilroy R."/>
        </authorList>
    </citation>
    <scope>NUCLEOTIDE SEQUENCE</scope>
    <source>
        <strain evidence="14">D5-748</strain>
    </source>
</reference>
<dbReference type="CDD" id="cd01562">
    <property type="entry name" value="Thr-dehyd"/>
    <property type="match status" value="1"/>
</dbReference>
<dbReference type="InterPro" id="IPR001721">
    <property type="entry name" value="TD_ACT-like"/>
</dbReference>
<reference evidence="14" key="2">
    <citation type="journal article" date="2021" name="PeerJ">
        <title>Extensive microbial diversity within the chicken gut microbiome revealed by metagenomics and culture.</title>
        <authorList>
            <person name="Gilroy R."/>
            <person name="Ravi A."/>
            <person name="Getino M."/>
            <person name="Pursley I."/>
            <person name="Horton D.L."/>
            <person name="Alikhan N.F."/>
            <person name="Baker D."/>
            <person name="Gharbi K."/>
            <person name="Hall N."/>
            <person name="Watson M."/>
            <person name="Adriaenssens E.M."/>
            <person name="Foster-Nyarko E."/>
            <person name="Jarju S."/>
            <person name="Secka A."/>
            <person name="Antonio M."/>
            <person name="Oren A."/>
            <person name="Chaudhuri R.R."/>
            <person name="La Ragione R."/>
            <person name="Hildebrand F."/>
            <person name="Pallen M.J."/>
        </authorList>
    </citation>
    <scope>NUCLEOTIDE SEQUENCE</scope>
    <source>
        <strain evidence="14">D5-748</strain>
    </source>
</reference>
<dbReference type="GO" id="GO:0003941">
    <property type="term" value="F:L-serine ammonia-lyase activity"/>
    <property type="evidence" value="ECO:0007669"/>
    <property type="project" value="TreeGrafter"/>
</dbReference>
<keyword evidence="9 12" id="KW-0456">Lyase</keyword>
<evidence type="ECO:0000259" key="13">
    <source>
        <dbReference type="PROSITE" id="PS51672"/>
    </source>
</evidence>
<organism evidence="14 15">
    <name type="scientific">Candidatus Cryptobacteroides merdavium</name>
    <dbReference type="NCBI Taxonomy" id="2840769"/>
    <lineage>
        <taxon>Bacteria</taxon>
        <taxon>Pseudomonadati</taxon>
        <taxon>Bacteroidota</taxon>
        <taxon>Bacteroidia</taxon>
        <taxon>Bacteroidales</taxon>
        <taxon>Candidatus Cryptobacteroides</taxon>
    </lineage>
</organism>
<gene>
    <name evidence="12 14" type="primary">ilvA</name>
    <name evidence="14" type="ORF">IAC23_03785</name>
</gene>
<dbReference type="NCBIfam" id="TIGR02079">
    <property type="entry name" value="THD1"/>
    <property type="match status" value="1"/>
</dbReference>
<dbReference type="EMBL" id="JADIMO010000042">
    <property type="protein sequence ID" value="MBO8444803.1"/>
    <property type="molecule type" value="Genomic_DNA"/>
</dbReference>
<keyword evidence="7 12" id="KW-0412">Isoleucine biosynthesis</keyword>
<dbReference type="Proteomes" id="UP000823619">
    <property type="component" value="Unassembled WGS sequence"/>
</dbReference>
<comment type="caution">
    <text evidence="14">The sequence shown here is derived from an EMBL/GenBank/DDBJ whole genome shotgun (WGS) entry which is preliminary data.</text>
</comment>
<dbReference type="InterPro" id="IPR011820">
    <property type="entry name" value="IlvA"/>
</dbReference>
<evidence type="ECO:0000256" key="7">
    <source>
        <dbReference type="ARBA" id="ARBA00022624"/>
    </source>
</evidence>
<evidence type="ECO:0000256" key="1">
    <source>
        <dbReference type="ARBA" id="ARBA00001274"/>
    </source>
</evidence>
<dbReference type="GO" id="GO:0004794">
    <property type="term" value="F:threonine deaminase activity"/>
    <property type="evidence" value="ECO:0007669"/>
    <property type="project" value="UniProtKB-UniRule"/>
</dbReference>
<dbReference type="NCBIfam" id="NF006390">
    <property type="entry name" value="PRK08639.1"/>
    <property type="match status" value="1"/>
</dbReference>
<dbReference type="AlphaFoldDB" id="A0A9D9EDE8"/>
<keyword evidence="8 12" id="KW-0663">Pyridoxal phosphate</keyword>
<dbReference type="PANTHER" id="PTHR48078">
    <property type="entry name" value="THREONINE DEHYDRATASE, MITOCHONDRIAL-RELATED"/>
    <property type="match status" value="1"/>
</dbReference>
<evidence type="ECO:0000256" key="5">
    <source>
        <dbReference type="ARBA" id="ARBA00011881"/>
    </source>
</evidence>
<dbReference type="InterPro" id="IPR036052">
    <property type="entry name" value="TrpB-like_PALP_sf"/>
</dbReference>
<dbReference type="InterPro" id="IPR001926">
    <property type="entry name" value="TrpB-like_PALP"/>
</dbReference>
<accession>A0A9D9EDE8</accession>
<comment type="subunit">
    <text evidence="5 12">Homotetramer.</text>
</comment>
<evidence type="ECO:0000313" key="15">
    <source>
        <dbReference type="Proteomes" id="UP000823619"/>
    </source>
</evidence>
<dbReference type="EC" id="4.3.1.19" evidence="12"/>
<comment type="similarity">
    <text evidence="4 12">Belongs to the serine/threonine dehydratase family.</text>
</comment>
<dbReference type="InterPro" id="IPR038110">
    <property type="entry name" value="TD_ACT-like_sf"/>
</dbReference>
<comment type="cofactor">
    <cofactor evidence="2 12">
        <name>pyridoxal 5'-phosphate</name>
        <dbReference type="ChEBI" id="CHEBI:597326"/>
    </cofactor>
</comment>
<dbReference type="Pfam" id="PF00585">
    <property type="entry name" value="Thr_dehydrat_C"/>
    <property type="match status" value="1"/>
</dbReference>
<feature type="domain" description="ACT-like" evidence="13">
    <location>
        <begin position="336"/>
        <end position="412"/>
    </location>
</feature>
<dbReference type="GO" id="GO:0006567">
    <property type="term" value="P:L-threonine catabolic process"/>
    <property type="evidence" value="ECO:0007669"/>
    <property type="project" value="TreeGrafter"/>
</dbReference>
<dbReference type="Pfam" id="PF00291">
    <property type="entry name" value="PALP"/>
    <property type="match status" value="1"/>
</dbReference>
<dbReference type="SUPFAM" id="SSF53686">
    <property type="entry name" value="Tryptophan synthase beta subunit-like PLP-dependent enzymes"/>
    <property type="match status" value="1"/>
</dbReference>
<dbReference type="FunFam" id="3.40.50.1100:FF:000005">
    <property type="entry name" value="Threonine dehydratase catabolic"/>
    <property type="match status" value="1"/>
</dbReference>
<dbReference type="GO" id="GO:0009097">
    <property type="term" value="P:isoleucine biosynthetic process"/>
    <property type="evidence" value="ECO:0007669"/>
    <property type="project" value="UniProtKB-UniRule"/>
</dbReference>